<keyword evidence="2" id="KW-0479">Metal-binding</keyword>
<protein>
    <recommendedName>
        <fullName evidence="5">4Fe-4S ferredoxin-type domain-containing protein</fullName>
    </recommendedName>
</protein>
<dbReference type="Proteomes" id="UP000050417">
    <property type="component" value="Unassembled WGS sequence"/>
</dbReference>
<dbReference type="PANTHER" id="PTHR43687">
    <property type="entry name" value="ADENYLYLSULFATE REDUCTASE, BETA SUBUNIT"/>
    <property type="match status" value="1"/>
</dbReference>
<proteinExistence type="predicted"/>
<dbReference type="Pfam" id="PF12838">
    <property type="entry name" value="Fer4_7"/>
    <property type="match status" value="1"/>
</dbReference>
<comment type="caution">
    <text evidence="6">The sequence shown here is derived from an EMBL/GenBank/DDBJ whole genome shotgun (WGS) entry which is preliminary data.</text>
</comment>
<dbReference type="GO" id="GO:0046872">
    <property type="term" value="F:metal ion binding"/>
    <property type="evidence" value="ECO:0007669"/>
    <property type="project" value="UniProtKB-KW"/>
</dbReference>
<evidence type="ECO:0000256" key="3">
    <source>
        <dbReference type="ARBA" id="ARBA00023004"/>
    </source>
</evidence>
<dbReference type="SUPFAM" id="SSF54862">
    <property type="entry name" value="4Fe-4S ferredoxins"/>
    <property type="match status" value="1"/>
</dbReference>
<feature type="domain" description="4Fe-4S ferredoxin-type" evidence="5">
    <location>
        <begin position="30"/>
        <end position="60"/>
    </location>
</feature>
<dbReference type="GO" id="GO:0051539">
    <property type="term" value="F:4 iron, 4 sulfur cluster binding"/>
    <property type="evidence" value="ECO:0007669"/>
    <property type="project" value="UniProtKB-KW"/>
</dbReference>
<reference evidence="6 7" key="1">
    <citation type="submission" date="2015-07" db="EMBL/GenBank/DDBJ databases">
        <title>Genome sequence of Ornatilinea apprima DSM 23815.</title>
        <authorList>
            <person name="Hemp J."/>
            <person name="Ward L.M."/>
            <person name="Pace L.A."/>
            <person name="Fischer W.W."/>
        </authorList>
    </citation>
    <scope>NUCLEOTIDE SEQUENCE [LARGE SCALE GENOMIC DNA]</scope>
    <source>
        <strain evidence="6 7">P3M-1</strain>
    </source>
</reference>
<dbReference type="EMBL" id="LGCL01000024">
    <property type="protein sequence ID" value="KPL76965.1"/>
    <property type="molecule type" value="Genomic_DNA"/>
</dbReference>
<dbReference type="InterPro" id="IPR017896">
    <property type="entry name" value="4Fe4S_Fe-S-bd"/>
</dbReference>
<dbReference type="RefSeq" id="WP_075062916.1">
    <property type="nucleotide sequence ID" value="NZ_LGCL01000024.1"/>
</dbReference>
<dbReference type="Gene3D" id="3.30.70.20">
    <property type="match status" value="2"/>
</dbReference>
<dbReference type="PANTHER" id="PTHR43687:SF1">
    <property type="entry name" value="FERREDOXIN III"/>
    <property type="match status" value="1"/>
</dbReference>
<dbReference type="Pfam" id="PF13187">
    <property type="entry name" value="Fer4_9"/>
    <property type="match status" value="1"/>
</dbReference>
<feature type="domain" description="4Fe-4S ferredoxin-type" evidence="5">
    <location>
        <begin position="71"/>
        <end position="101"/>
    </location>
</feature>
<keyword evidence="1" id="KW-0004">4Fe-4S</keyword>
<organism evidence="6 7">
    <name type="scientific">Ornatilinea apprima</name>
    <dbReference type="NCBI Taxonomy" id="1134406"/>
    <lineage>
        <taxon>Bacteria</taxon>
        <taxon>Bacillati</taxon>
        <taxon>Chloroflexota</taxon>
        <taxon>Anaerolineae</taxon>
        <taxon>Anaerolineales</taxon>
        <taxon>Anaerolineaceae</taxon>
        <taxon>Ornatilinea</taxon>
    </lineage>
</organism>
<evidence type="ECO:0000256" key="2">
    <source>
        <dbReference type="ARBA" id="ARBA00022723"/>
    </source>
</evidence>
<evidence type="ECO:0000259" key="5">
    <source>
        <dbReference type="PROSITE" id="PS51379"/>
    </source>
</evidence>
<dbReference type="InterPro" id="IPR017900">
    <property type="entry name" value="4Fe4S_Fe_S_CS"/>
</dbReference>
<dbReference type="STRING" id="1134406.ADN00_10295"/>
<feature type="domain" description="4Fe-4S ferredoxin-type" evidence="5">
    <location>
        <begin position="108"/>
        <end position="138"/>
    </location>
</feature>
<feature type="domain" description="4Fe-4S ferredoxin-type" evidence="5">
    <location>
        <begin position="1"/>
        <end position="29"/>
    </location>
</feature>
<dbReference type="PROSITE" id="PS00198">
    <property type="entry name" value="4FE4S_FER_1"/>
    <property type="match status" value="3"/>
</dbReference>
<evidence type="ECO:0000313" key="7">
    <source>
        <dbReference type="Proteomes" id="UP000050417"/>
    </source>
</evidence>
<keyword evidence="4" id="KW-0411">Iron-sulfur</keyword>
<sequence>MPTQITEKCTGCTMCVRYCPVDAIRGEKRQQHSVDPHLCIDCNACGRVCAFGAVLDANGQPVEHIKPAQWARPVWDYQTCVACNICVQACPAGVIGQLSANGNGKPRRYPYLANAKACIGCAFCAQACPVSAISMRAPQPEP</sequence>
<dbReference type="PROSITE" id="PS51379">
    <property type="entry name" value="4FE4S_FER_2"/>
    <property type="match status" value="4"/>
</dbReference>
<keyword evidence="3" id="KW-0408">Iron</keyword>
<dbReference type="AlphaFoldDB" id="A0A0P6XNY5"/>
<name>A0A0P6XNY5_9CHLR</name>
<evidence type="ECO:0000313" key="6">
    <source>
        <dbReference type="EMBL" id="KPL76965.1"/>
    </source>
</evidence>
<accession>A0A0P6XNY5</accession>
<evidence type="ECO:0000256" key="1">
    <source>
        <dbReference type="ARBA" id="ARBA00022485"/>
    </source>
</evidence>
<gene>
    <name evidence="6" type="ORF">ADN00_10295</name>
</gene>
<evidence type="ECO:0000256" key="4">
    <source>
        <dbReference type="ARBA" id="ARBA00023014"/>
    </source>
</evidence>
<dbReference type="OrthoDB" id="9794954at2"/>
<dbReference type="InterPro" id="IPR050572">
    <property type="entry name" value="Fe-S_Ferredoxin"/>
</dbReference>
<keyword evidence="7" id="KW-1185">Reference proteome</keyword>